<accession>A0A699ZF87</accession>
<dbReference type="AlphaFoldDB" id="A0A699ZF87"/>
<proteinExistence type="predicted"/>
<name>A0A699ZF87_HAELA</name>
<feature type="non-terminal residue" evidence="3">
    <location>
        <position position="1"/>
    </location>
</feature>
<dbReference type="Proteomes" id="UP000485058">
    <property type="component" value="Unassembled WGS sequence"/>
</dbReference>
<dbReference type="SUPFAM" id="SSF55021">
    <property type="entry name" value="ACT-like"/>
    <property type="match status" value="1"/>
</dbReference>
<feature type="domain" description="ACT" evidence="2">
    <location>
        <begin position="86"/>
        <end position="142"/>
    </location>
</feature>
<evidence type="ECO:0000313" key="3">
    <source>
        <dbReference type="EMBL" id="GFH17796.1"/>
    </source>
</evidence>
<gene>
    <name evidence="3" type="ORF">HaLaN_14500</name>
</gene>
<sequence>MEQLAELVPGAPGQEQGAKPGDSCVRKRPRHVLLADTIQLLQRLGCSAHGAPGAQLPGAMPPPLDISPATTGVTVVPGKRRCEPWTMRIACCDRPDLLADVSAALRGLPLSIASASVTTTPVGKAHQVYRLIVQDTQLTPDE</sequence>
<organism evidence="3 4">
    <name type="scientific">Haematococcus lacustris</name>
    <name type="common">Green alga</name>
    <name type="synonym">Haematococcus pluvialis</name>
    <dbReference type="NCBI Taxonomy" id="44745"/>
    <lineage>
        <taxon>Eukaryota</taxon>
        <taxon>Viridiplantae</taxon>
        <taxon>Chlorophyta</taxon>
        <taxon>core chlorophytes</taxon>
        <taxon>Chlorophyceae</taxon>
        <taxon>CS clade</taxon>
        <taxon>Chlamydomonadales</taxon>
        <taxon>Haematococcaceae</taxon>
        <taxon>Haematococcus</taxon>
    </lineage>
</organism>
<comment type="caution">
    <text evidence="3">The sequence shown here is derived from an EMBL/GenBank/DDBJ whole genome shotgun (WGS) entry which is preliminary data.</text>
</comment>
<dbReference type="InterPro" id="IPR002912">
    <property type="entry name" value="ACT_dom"/>
</dbReference>
<dbReference type="InterPro" id="IPR045865">
    <property type="entry name" value="ACT-like_dom_sf"/>
</dbReference>
<evidence type="ECO:0000313" key="4">
    <source>
        <dbReference type="Proteomes" id="UP000485058"/>
    </source>
</evidence>
<dbReference type="PROSITE" id="PS51671">
    <property type="entry name" value="ACT"/>
    <property type="match status" value="1"/>
</dbReference>
<dbReference type="EMBL" id="BLLF01001202">
    <property type="protein sequence ID" value="GFH17796.1"/>
    <property type="molecule type" value="Genomic_DNA"/>
</dbReference>
<protein>
    <submittedName>
        <fullName evidence="3">Potential DNA binding protein</fullName>
    </submittedName>
</protein>
<keyword evidence="4" id="KW-1185">Reference proteome</keyword>
<dbReference type="CDD" id="cd04873">
    <property type="entry name" value="ACT_UUR-ACR-like"/>
    <property type="match status" value="1"/>
</dbReference>
<evidence type="ECO:0000259" key="2">
    <source>
        <dbReference type="PROSITE" id="PS51671"/>
    </source>
</evidence>
<feature type="region of interest" description="Disordered" evidence="1">
    <location>
        <begin position="1"/>
        <end position="25"/>
    </location>
</feature>
<reference evidence="3 4" key="1">
    <citation type="submission" date="2020-02" db="EMBL/GenBank/DDBJ databases">
        <title>Draft genome sequence of Haematococcus lacustris strain NIES-144.</title>
        <authorList>
            <person name="Morimoto D."/>
            <person name="Nakagawa S."/>
            <person name="Yoshida T."/>
            <person name="Sawayama S."/>
        </authorList>
    </citation>
    <scope>NUCLEOTIDE SEQUENCE [LARGE SCALE GENOMIC DNA]</scope>
    <source>
        <strain evidence="3 4">NIES-144</strain>
    </source>
</reference>
<evidence type="ECO:0000256" key="1">
    <source>
        <dbReference type="SAM" id="MobiDB-lite"/>
    </source>
</evidence>
<feature type="non-terminal residue" evidence="3">
    <location>
        <position position="142"/>
    </location>
</feature>